<comment type="caution">
    <text evidence="1">The sequence shown here is derived from an EMBL/GenBank/DDBJ whole genome shotgun (WGS) entry which is preliminary data.</text>
</comment>
<organism evidence="1 2">
    <name type="scientific">Morella rubra</name>
    <name type="common">Chinese bayberry</name>
    <dbReference type="NCBI Taxonomy" id="262757"/>
    <lineage>
        <taxon>Eukaryota</taxon>
        <taxon>Viridiplantae</taxon>
        <taxon>Streptophyta</taxon>
        <taxon>Embryophyta</taxon>
        <taxon>Tracheophyta</taxon>
        <taxon>Spermatophyta</taxon>
        <taxon>Magnoliopsida</taxon>
        <taxon>eudicotyledons</taxon>
        <taxon>Gunneridae</taxon>
        <taxon>Pentapetalae</taxon>
        <taxon>rosids</taxon>
        <taxon>fabids</taxon>
        <taxon>Fagales</taxon>
        <taxon>Myricaceae</taxon>
        <taxon>Morella</taxon>
    </lineage>
</organism>
<proteinExistence type="predicted"/>
<reference evidence="1 2" key="1">
    <citation type="journal article" date="2019" name="Plant Biotechnol. J.">
        <title>The red bayberry genome and genetic basis of sex determination.</title>
        <authorList>
            <person name="Jia H.M."/>
            <person name="Jia H.J."/>
            <person name="Cai Q.L."/>
            <person name="Wang Y."/>
            <person name="Zhao H.B."/>
            <person name="Yang W.F."/>
            <person name="Wang G.Y."/>
            <person name="Li Y.H."/>
            <person name="Zhan D.L."/>
            <person name="Shen Y.T."/>
            <person name="Niu Q.F."/>
            <person name="Chang L."/>
            <person name="Qiu J."/>
            <person name="Zhao L."/>
            <person name="Xie H.B."/>
            <person name="Fu W.Y."/>
            <person name="Jin J."/>
            <person name="Li X.W."/>
            <person name="Jiao Y."/>
            <person name="Zhou C.C."/>
            <person name="Tu T."/>
            <person name="Chai C.Y."/>
            <person name="Gao J.L."/>
            <person name="Fan L.J."/>
            <person name="van de Weg E."/>
            <person name="Wang J.Y."/>
            <person name="Gao Z.S."/>
        </authorList>
    </citation>
    <scope>NUCLEOTIDE SEQUENCE [LARGE SCALE GENOMIC DNA]</scope>
    <source>
        <tissue evidence="1">Leaves</tissue>
    </source>
</reference>
<keyword evidence="2" id="KW-1185">Reference proteome</keyword>
<dbReference type="Proteomes" id="UP000516437">
    <property type="component" value="Chromosome 7"/>
</dbReference>
<evidence type="ECO:0000313" key="2">
    <source>
        <dbReference type="Proteomes" id="UP000516437"/>
    </source>
</evidence>
<dbReference type="EMBL" id="RXIC02000025">
    <property type="protein sequence ID" value="KAB1208013.1"/>
    <property type="molecule type" value="Genomic_DNA"/>
</dbReference>
<dbReference type="AlphaFoldDB" id="A0A6A1V5H2"/>
<protein>
    <submittedName>
        <fullName evidence="1">Uncharacterized protein</fullName>
    </submittedName>
</protein>
<gene>
    <name evidence="1" type="ORF">CJ030_MR7G000797</name>
</gene>
<name>A0A6A1V5H2_9ROSI</name>
<sequence>MSSLCSSFRILAPQWRHKSLCFLIFVHSKRNISFTPGVISSSTSEDSVPSPKEMLQLRYDPSEELFGLDVTSKPRFRMLYFCASYSYHIMLVIKHDQATQYYGFDCQFHLMPLDVSPLSS</sequence>
<accession>A0A6A1V5H2</accession>
<evidence type="ECO:0000313" key="1">
    <source>
        <dbReference type="EMBL" id="KAB1208013.1"/>
    </source>
</evidence>